<feature type="region of interest" description="Disordered" evidence="1">
    <location>
        <begin position="154"/>
        <end position="207"/>
    </location>
</feature>
<feature type="region of interest" description="Disordered" evidence="1">
    <location>
        <begin position="271"/>
        <end position="301"/>
    </location>
</feature>
<evidence type="ECO:0008006" key="3">
    <source>
        <dbReference type="Google" id="ProtNLM"/>
    </source>
</evidence>
<reference evidence="2" key="1">
    <citation type="journal article" date="2019" name="Sci. Rep.">
        <title>Draft genome of Tanacetum cinerariifolium, the natural source of mosquito coil.</title>
        <authorList>
            <person name="Yamashiro T."/>
            <person name="Shiraishi A."/>
            <person name="Satake H."/>
            <person name="Nakayama K."/>
        </authorList>
    </citation>
    <scope>NUCLEOTIDE SEQUENCE</scope>
</reference>
<feature type="compositionally biased region" description="Low complexity" evidence="1">
    <location>
        <begin position="445"/>
        <end position="457"/>
    </location>
</feature>
<gene>
    <name evidence="2" type="ORF">Tci_089453</name>
</gene>
<feature type="region of interest" description="Disordered" evidence="1">
    <location>
        <begin position="386"/>
        <end position="405"/>
    </location>
</feature>
<evidence type="ECO:0000313" key="2">
    <source>
        <dbReference type="EMBL" id="GEV17476.1"/>
    </source>
</evidence>
<evidence type="ECO:0000256" key="1">
    <source>
        <dbReference type="SAM" id="MobiDB-lite"/>
    </source>
</evidence>
<accession>A0A699GRH1</accession>
<feature type="compositionally biased region" description="Polar residues" evidence="1">
    <location>
        <begin position="283"/>
        <end position="301"/>
    </location>
</feature>
<dbReference type="AlphaFoldDB" id="A0A699GRH1"/>
<feature type="compositionally biased region" description="Basic residues" evidence="1">
    <location>
        <begin position="173"/>
        <end position="184"/>
    </location>
</feature>
<organism evidence="2">
    <name type="scientific">Tanacetum cinerariifolium</name>
    <name type="common">Dalmatian daisy</name>
    <name type="synonym">Chrysanthemum cinerariifolium</name>
    <dbReference type="NCBI Taxonomy" id="118510"/>
    <lineage>
        <taxon>Eukaryota</taxon>
        <taxon>Viridiplantae</taxon>
        <taxon>Streptophyta</taxon>
        <taxon>Embryophyta</taxon>
        <taxon>Tracheophyta</taxon>
        <taxon>Spermatophyta</taxon>
        <taxon>Magnoliopsida</taxon>
        <taxon>eudicotyledons</taxon>
        <taxon>Gunneridae</taxon>
        <taxon>Pentapetalae</taxon>
        <taxon>asterids</taxon>
        <taxon>campanulids</taxon>
        <taxon>Asterales</taxon>
        <taxon>Asteraceae</taxon>
        <taxon>Asteroideae</taxon>
        <taxon>Anthemideae</taxon>
        <taxon>Anthemidinae</taxon>
        <taxon>Tanacetum</taxon>
    </lineage>
</organism>
<proteinExistence type="predicted"/>
<name>A0A699GRH1_TANCI</name>
<sequence>MAEENVLAPAPTRSNEQIHPVNAWLPIGKGNLLLAFTASTNVPTIYIQQFWNALTHDAKTRANLNVTTKKPTPHVIHYCRFTKLIIYYLGSGHNIHRRPMSHVHVTGDDFLLGNLKFVPKRKKDEVFGKPIPQELITEANQNLPYYQQYLEMAARKPTTKKGEKKKTASTANKPRKPTSAKKSKPTPAKQPTHKKKKFNTEPQMEDGEYDLQRGIQMSLESFQAPVGGVAIRELALGITQRIPVVEGKGKGIATNEQAALSLLDLQKPREKSTTKQYIFQRRPSVTQEASTGPPTQPQDDTSANMVVILRLPQMLKLAGSNPGQSHVALVGPNPEPMQDDFLASVYPKVHESLKHTTEEQVLIENPPSSTETLSTMNNLKNNFTFGDQFLNDKPTEEDPGKENVKTKVKSTVNVPIHQASSSVPPLSTPIIDLSPPKPVSPPIHEPTVTATTETTPTLPLPPPPQQHSITDPVLASHVFALKKIYSEDTDAAHLPKIKTRPDWLKPVLEEKMPKTPEPEWVIPPNDLPKTENNWADALAKNYKDPEENKLLQKTRDMVSFIKWYCKQIGKSKLVKANMGGPAYKYGYTFLKDIVLRYNEYKFSEADFKNLHSNDFEDMYLLHLQGKLNHLSGADKVHLFNAVNLWIKNIVIRQRVEELDRKNQKKMMKETDVHKFSDDTLQRILEKLDHMVKYYVLFKFNPGMEHRIWSEDDKRRSKEFIKMIERRIKIRRTFRSLESFVSGRLRG</sequence>
<feature type="compositionally biased region" description="Pro residues" evidence="1">
    <location>
        <begin position="435"/>
        <end position="444"/>
    </location>
</feature>
<feature type="region of interest" description="Disordered" evidence="1">
    <location>
        <begin position="434"/>
        <end position="467"/>
    </location>
</feature>
<protein>
    <recommendedName>
        <fullName evidence="3">Histone deacetylase 14</fullName>
    </recommendedName>
</protein>
<dbReference type="EMBL" id="BKCJ010016490">
    <property type="protein sequence ID" value="GEV17476.1"/>
    <property type="molecule type" value="Genomic_DNA"/>
</dbReference>
<comment type="caution">
    <text evidence="2">The sequence shown here is derived from an EMBL/GenBank/DDBJ whole genome shotgun (WGS) entry which is preliminary data.</text>
</comment>
<feature type="compositionally biased region" description="Basic and acidic residues" evidence="1">
    <location>
        <begin position="393"/>
        <end position="405"/>
    </location>
</feature>